<dbReference type="Pfam" id="PF08281">
    <property type="entry name" value="Sigma70_r4_2"/>
    <property type="match status" value="1"/>
</dbReference>
<dbReference type="InterPro" id="IPR013324">
    <property type="entry name" value="RNA_pol_sigma_r3/r4-like"/>
</dbReference>
<keyword evidence="4" id="KW-0804">Transcription</keyword>
<evidence type="ECO:0000256" key="2">
    <source>
        <dbReference type="ARBA" id="ARBA00023015"/>
    </source>
</evidence>
<evidence type="ECO:0000259" key="6">
    <source>
        <dbReference type="Pfam" id="PF08281"/>
    </source>
</evidence>
<dbReference type="EMBL" id="CP016895">
    <property type="protein sequence ID" value="AOA57744.1"/>
    <property type="molecule type" value="Genomic_DNA"/>
</dbReference>
<dbReference type="Gene3D" id="1.10.1740.10">
    <property type="match status" value="1"/>
</dbReference>
<protein>
    <recommendedName>
        <fullName evidence="9">RNA polymerase subunit sigma</fullName>
    </recommendedName>
</protein>
<evidence type="ECO:0000259" key="5">
    <source>
        <dbReference type="Pfam" id="PF04542"/>
    </source>
</evidence>
<evidence type="ECO:0000256" key="3">
    <source>
        <dbReference type="ARBA" id="ARBA00023082"/>
    </source>
</evidence>
<organism evidence="7 8">
    <name type="scientific">Acinetobacter larvae</name>
    <dbReference type="NCBI Taxonomy" id="1789224"/>
    <lineage>
        <taxon>Bacteria</taxon>
        <taxon>Pseudomonadati</taxon>
        <taxon>Pseudomonadota</taxon>
        <taxon>Gammaproteobacteria</taxon>
        <taxon>Moraxellales</taxon>
        <taxon>Moraxellaceae</taxon>
        <taxon>Acinetobacter</taxon>
    </lineage>
</organism>
<reference evidence="7 8" key="1">
    <citation type="submission" date="2016-08" db="EMBL/GenBank/DDBJ databases">
        <authorList>
            <person name="Seilhamer J.J."/>
        </authorList>
    </citation>
    <scope>NUCLEOTIDE SEQUENCE [LARGE SCALE GENOMIC DNA]</scope>
    <source>
        <strain evidence="7 8">BRTC-1</strain>
    </source>
</reference>
<feature type="domain" description="RNA polymerase sigma factor 70 region 4 type 2" evidence="6">
    <location>
        <begin position="118"/>
        <end position="169"/>
    </location>
</feature>
<dbReference type="RefSeq" id="WP_067553201.1">
    <property type="nucleotide sequence ID" value="NZ_CP016895.1"/>
</dbReference>
<dbReference type="InterPro" id="IPR014284">
    <property type="entry name" value="RNA_pol_sigma-70_dom"/>
</dbReference>
<comment type="similarity">
    <text evidence="1">Belongs to the sigma-70 factor family. ECF subfamily.</text>
</comment>
<sequence>MSSFSNLTINIQNKAKFNQFYLENYHWLYNWLCRKLSSAHQAEDILQDTFLKIFVSPETITQIKEPRPYLATTAKHLILNHWRRQKIEENYLKFLAEQQEELVADPEHVFILMQTIDRVASVLALLPKRQRLAMIMHYIKDIPQTQIAVHFNVCRKTIQRDLAEALVFCHIEMAKLH</sequence>
<dbReference type="Pfam" id="PF04542">
    <property type="entry name" value="Sigma70_r2"/>
    <property type="match status" value="1"/>
</dbReference>
<dbReference type="SUPFAM" id="SSF88946">
    <property type="entry name" value="Sigma2 domain of RNA polymerase sigma factors"/>
    <property type="match status" value="1"/>
</dbReference>
<evidence type="ECO:0000256" key="1">
    <source>
        <dbReference type="ARBA" id="ARBA00010641"/>
    </source>
</evidence>
<dbReference type="STRING" id="1789224.BFG52_04820"/>
<dbReference type="SUPFAM" id="SSF88659">
    <property type="entry name" value="Sigma3 and sigma4 domains of RNA polymerase sigma factors"/>
    <property type="match status" value="1"/>
</dbReference>
<evidence type="ECO:0008006" key="9">
    <source>
        <dbReference type="Google" id="ProtNLM"/>
    </source>
</evidence>
<dbReference type="GO" id="GO:0003677">
    <property type="term" value="F:DNA binding"/>
    <property type="evidence" value="ECO:0007669"/>
    <property type="project" value="InterPro"/>
</dbReference>
<keyword evidence="8" id="KW-1185">Reference proteome</keyword>
<keyword evidence="2" id="KW-0805">Transcription regulation</keyword>
<keyword evidence="3" id="KW-0731">Sigma factor</keyword>
<dbReference type="AlphaFoldDB" id="A0A1B2LXS1"/>
<evidence type="ECO:0000313" key="8">
    <source>
        <dbReference type="Proteomes" id="UP000093391"/>
    </source>
</evidence>
<feature type="domain" description="RNA polymerase sigma-70 region 2" evidence="5">
    <location>
        <begin position="21"/>
        <end position="86"/>
    </location>
</feature>
<dbReference type="PANTHER" id="PTHR43133">
    <property type="entry name" value="RNA POLYMERASE ECF-TYPE SIGMA FACTO"/>
    <property type="match status" value="1"/>
</dbReference>
<dbReference type="Gene3D" id="1.10.10.10">
    <property type="entry name" value="Winged helix-like DNA-binding domain superfamily/Winged helix DNA-binding domain"/>
    <property type="match status" value="1"/>
</dbReference>
<dbReference type="GO" id="GO:0016987">
    <property type="term" value="F:sigma factor activity"/>
    <property type="evidence" value="ECO:0007669"/>
    <property type="project" value="UniProtKB-KW"/>
</dbReference>
<dbReference type="InterPro" id="IPR007627">
    <property type="entry name" value="RNA_pol_sigma70_r2"/>
</dbReference>
<dbReference type="OrthoDB" id="9180690at2"/>
<dbReference type="InterPro" id="IPR039425">
    <property type="entry name" value="RNA_pol_sigma-70-like"/>
</dbReference>
<evidence type="ECO:0000313" key="7">
    <source>
        <dbReference type="EMBL" id="AOA57744.1"/>
    </source>
</evidence>
<dbReference type="PANTHER" id="PTHR43133:SF63">
    <property type="entry name" value="RNA POLYMERASE SIGMA FACTOR FECI-RELATED"/>
    <property type="match status" value="1"/>
</dbReference>
<name>A0A1B2LXS1_9GAMM</name>
<accession>A0A1B2LXS1</accession>
<evidence type="ECO:0000256" key="4">
    <source>
        <dbReference type="ARBA" id="ARBA00023163"/>
    </source>
</evidence>
<dbReference type="InterPro" id="IPR013249">
    <property type="entry name" value="RNA_pol_sigma70_r4_t2"/>
</dbReference>
<gene>
    <name evidence="7" type="ORF">BFG52_04820</name>
</gene>
<dbReference type="InterPro" id="IPR013325">
    <property type="entry name" value="RNA_pol_sigma_r2"/>
</dbReference>
<dbReference type="KEGG" id="ala:BFG52_04820"/>
<dbReference type="GO" id="GO:0006352">
    <property type="term" value="P:DNA-templated transcription initiation"/>
    <property type="evidence" value="ECO:0007669"/>
    <property type="project" value="InterPro"/>
</dbReference>
<dbReference type="NCBIfam" id="TIGR02937">
    <property type="entry name" value="sigma70-ECF"/>
    <property type="match status" value="1"/>
</dbReference>
<dbReference type="Proteomes" id="UP000093391">
    <property type="component" value="Chromosome"/>
</dbReference>
<dbReference type="InterPro" id="IPR036388">
    <property type="entry name" value="WH-like_DNA-bd_sf"/>
</dbReference>
<proteinExistence type="inferred from homology"/>